<keyword evidence="6" id="KW-0326">Glycosidase</keyword>
<dbReference type="SMART" id="SM01217">
    <property type="entry name" value="Fn3_like"/>
    <property type="match status" value="1"/>
</dbReference>
<dbReference type="SUPFAM" id="SSF52279">
    <property type="entry name" value="Beta-D-glucan exohydrolase, C-terminal domain"/>
    <property type="match status" value="1"/>
</dbReference>
<reference evidence="8" key="1">
    <citation type="journal article" date="2014" name="Int. J. Syst. Evol. Microbiol.">
        <title>Complete genome sequence of Corynebacterium casei LMG S-19264T (=DSM 44701T), isolated from a smear-ripened cheese.</title>
        <authorList>
            <consortium name="US DOE Joint Genome Institute (JGI-PGF)"/>
            <person name="Walter F."/>
            <person name="Albersmeier A."/>
            <person name="Kalinowski J."/>
            <person name="Ruckert C."/>
        </authorList>
    </citation>
    <scope>NUCLEOTIDE SEQUENCE</scope>
    <source>
        <strain evidence="8">CGMCC 4.7306</strain>
    </source>
</reference>
<dbReference type="Pfam" id="PF14310">
    <property type="entry name" value="Fn3-like"/>
    <property type="match status" value="1"/>
</dbReference>
<evidence type="ECO:0000259" key="7">
    <source>
        <dbReference type="SMART" id="SM01217"/>
    </source>
</evidence>
<keyword evidence="2 6" id="KW-0378">Hydrolase</keyword>
<evidence type="ECO:0000256" key="2">
    <source>
        <dbReference type="ARBA" id="ARBA00022801"/>
    </source>
</evidence>
<evidence type="ECO:0000256" key="4">
    <source>
        <dbReference type="ARBA" id="ARBA00058905"/>
    </source>
</evidence>
<evidence type="ECO:0000256" key="5">
    <source>
        <dbReference type="ARBA" id="ARBA00074219"/>
    </source>
</evidence>
<proteinExistence type="inferred from homology"/>
<dbReference type="GO" id="GO:0008422">
    <property type="term" value="F:beta-glucosidase activity"/>
    <property type="evidence" value="ECO:0007669"/>
    <property type="project" value="UniProtKB-ARBA"/>
</dbReference>
<dbReference type="PANTHER" id="PTHR42715:SF10">
    <property type="entry name" value="BETA-GLUCOSIDASE"/>
    <property type="match status" value="1"/>
</dbReference>
<dbReference type="InterPro" id="IPR019800">
    <property type="entry name" value="Glyco_hydro_3_AS"/>
</dbReference>
<accession>A0A917W5T1</accession>
<dbReference type="PANTHER" id="PTHR42715">
    <property type="entry name" value="BETA-GLUCOSIDASE"/>
    <property type="match status" value="1"/>
</dbReference>
<keyword evidence="9" id="KW-1185">Reference proteome</keyword>
<keyword evidence="3" id="KW-0119">Carbohydrate metabolism</keyword>
<dbReference type="GO" id="GO:0005975">
    <property type="term" value="P:carbohydrate metabolic process"/>
    <property type="evidence" value="ECO:0007669"/>
    <property type="project" value="InterPro"/>
</dbReference>
<dbReference type="Gene3D" id="3.40.50.1700">
    <property type="entry name" value="Glycoside hydrolase family 3 C-terminal domain"/>
    <property type="match status" value="1"/>
</dbReference>
<sequence>MADNEAANNEAVIAELTLDEKAALSIGGDIWHTAGIDRLGIEPIMVSDGPHGLRAQFDTGDHVGIGDSVPATCFPTASALASSWNPDLARRVGEAIGREALRWQVSVVLGPGVNMKRSPLCGRNFEYLSEDPLLAGVLAAALVQGIQGQGVGTSLKHFAANNQETDRMRVSAEIDQRTLREIYLPAFERVVKEAAPWTVMCSYNKINGTYASEHRWLLTDLLRGEWGFEGLVVSDWGAVHDRPVSLTAGLDLEMPPVKGRSDVAVVEAVRSGALAEADLDRTVGRLLDLVAKSRSARAAEHGFDEAEHHSLARQAAAESAVLLKNDGDLLPIGPGVRRILVIGEFARTPRFQGAGSSQVNPTRTDVPLTELTALVGDQVSVDFAPGFSLDDATADEGLRNEAVAAAEAADVIIAFLGLPAASESEGFDRTDIELPGNQRALLQDLGDHRDKIAVVLANGSAVATSTWQQNAAAILECWLSGQAAGGAAADLLVGAVNPSGKLAETIPVRLQDNSSYLNFPGGDGIVRYGEGVFIGYRGYDASGLEVSFPFGHGLSYTSFEISEPSVTVAGSVAGGDLAVTVTASVTNTGDRAGAEVVQVYVGDPASIVPRPVRELKGFTKIELQPGQTEEVTVTLDERAFAFWSERLDRWAVEAGDFMISVGASSRDLAGSTAITLDAPSVTGPITRDSTMSELLADPAAAVLLTADPRVAGALAAMDEPMRAMFGDMPASTVAGFGFLGFDTTALDAMIDKLNLQS</sequence>
<dbReference type="FunFam" id="2.60.40.10:FF:000495">
    <property type="entry name" value="Periplasmic beta-glucosidase"/>
    <property type="match status" value="1"/>
</dbReference>
<gene>
    <name evidence="8" type="ORF">GCM10011575_32950</name>
</gene>
<name>A0A917W5T1_9ACTN</name>
<dbReference type="Pfam" id="PF00933">
    <property type="entry name" value="Glyco_hydro_3"/>
    <property type="match status" value="1"/>
</dbReference>
<comment type="caution">
    <text evidence="8">The sequence shown here is derived from an EMBL/GenBank/DDBJ whole genome shotgun (WGS) entry which is preliminary data.</text>
</comment>
<comment type="function">
    <text evidence="4">Catalyzes the hydrolysis of a non-reducing terminal alpha-L-arabinopyranosidic linkage in ginsenoside Rb2 (alpha-L-arabinopyranosyl-(1-&gt;6)-alpha-D-glucopyranosyl) to release alpha-D-glucopyranosyl (Rd). It is not able to hydrolyze alpha-L-arabinofuranosyl-(1-&gt;6)-alpha-D-glucopyranosyl (Rc).</text>
</comment>
<dbReference type="PRINTS" id="PR00133">
    <property type="entry name" value="GLHYDRLASE3"/>
</dbReference>
<dbReference type="InterPro" id="IPR026891">
    <property type="entry name" value="Fn3-like"/>
</dbReference>
<protein>
    <recommendedName>
        <fullName evidence="5">Exo-alpha-(1-&gt;6)-L-arabinopyranosidase</fullName>
    </recommendedName>
</protein>
<dbReference type="Gene3D" id="2.60.40.10">
    <property type="entry name" value="Immunoglobulins"/>
    <property type="match status" value="1"/>
</dbReference>
<evidence type="ECO:0000313" key="8">
    <source>
        <dbReference type="EMBL" id="GGL72003.1"/>
    </source>
</evidence>
<dbReference type="InterPro" id="IPR036881">
    <property type="entry name" value="Glyco_hydro_3_C_sf"/>
</dbReference>
<dbReference type="SUPFAM" id="SSF51445">
    <property type="entry name" value="(Trans)glycosidases"/>
    <property type="match status" value="1"/>
</dbReference>
<dbReference type="Proteomes" id="UP000613840">
    <property type="component" value="Unassembled WGS sequence"/>
</dbReference>
<dbReference type="Pfam" id="PF01915">
    <property type="entry name" value="Glyco_hydro_3_C"/>
    <property type="match status" value="1"/>
</dbReference>
<reference evidence="8" key="2">
    <citation type="submission" date="2020-09" db="EMBL/GenBank/DDBJ databases">
        <authorList>
            <person name="Sun Q."/>
            <person name="Zhou Y."/>
        </authorList>
    </citation>
    <scope>NUCLEOTIDE SEQUENCE</scope>
    <source>
        <strain evidence="8">CGMCC 4.7306</strain>
    </source>
</reference>
<dbReference type="InterPro" id="IPR050288">
    <property type="entry name" value="Cellulose_deg_GH3"/>
</dbReference>
<dbReference type="InterPro" id="IPR017853">
    <property type="entry name" value="GH"/>
</dbReference>
<dbReference type="InterPro" id="IPR036962">
    <property type="entry name" value="Glyco_hydro_3_N_sf"/>
</dbReference>
<evidence type="ECO:0000256" key="6">
    <source>
        <dbReference type="RuleBase" id="RU361161"/>
    </source>
</evidence>
<evidence type="ECO:0000256" key="1">
    <source>
        <dbReference type="ARBA" id="ARBA00005336"/>
    </source>
</evidence>
<evidence type="ECO:0000313" key="9">
    <source>
        <dbReference type="Proteomes" id="UP000613840"/>
    </source>
</evidence>
<dbReference type="InterPro" id="IPR013783">
    <property type="entry name" value="Ig-like_fold"/>
</dbReference>
<dbReference type="RefSeq" id="WP_229670183.1">
    <property type="nucleotide sequence ID" value="NZ_BMMZ01000008.1"/>
</dbReference>
<dbReference type="Gene3D" id="3.20.20.300">
    <property type="entry name" value="Glycoside hydrolase, family 3, N-terminal domain"/>
    <property type="match status" value="1"/>
</dbReference>
<dbReference type="InterPro" id="IPR001764">
    <property type="entry name" value="Glyco_hydro_3_N"/>
</dbReference>
<evidence type="ECO:0000256" key="3">
    <source>
        <dbReference type="ARBA" id="ARBA00023277"/>
    </source>
</evidence>
<feature type="domain" description="Fibronectin type III-like" evidence="7">
    <location>
        <begin position="595"/>
        <end position="665"/>
    </location>
</feature>
<dbReference type="InterPro" id="IPR002772">
    <property type="entry name" value="Glyco_hydro_3_C"/>
</dbReference>
<comment type="similarity">
    <text evidence="1 6">Belongs to the glycosyl hydrolase 3 family.</text>
</comment>
<organism evidence="8 9">
    <name type="scientific">Microlunatus endophyticus</name>
    <dbReference type="NCBI Taxonomy" id="1716077"/>
    <lineage>
        <taxon>Bacteria</taxon>
        <taxon>Bacillati</taxon>
        <taxon>Actinomycetota</taxon>
        <taxon>Actinomycetes</taxon>
        <taxon>Propionibacteriales</taxon>
        <taxon>Propionibacteriaceae</taxon>
        <taxon>Microlunatus</taxon>
    </lineage>
</organism>
<dbReference type="EMBL" id="BMMZ01000008">
    <property type="protein sequence ID" value="GGL72003.1"/>
    <property type="molecule type" value="Genomic_DNA"/>
</dbReference>
<dbReference type="AlphaFoldDB" id="A0A917W5T1"/>
<dbReference type="PROSITE" id="PS00775">
    <property type="entry name" value="GLYCOSYL_HYDROL_F3"/>
    <property type="match status" value="1"/>
</dbReference>